<organism evidence="1 2">
    <name type="scientific">Anaerosporobacter mobilis DSM 15930</name>
    <dbReference type="NCBI Taxonomy" id="1120996"/>
    <lineage>
        <taxon>Bacteria</taxon>
        <taxon>Bacillati</taxon>
        <taxon>Bacillota</taxon>
        <taxon>Clostridia</taxon>
        <taxon>Lachnospirales</taxon>
        <taxon>Lachnospiraceae</taxon>
        <taxon>Anaerosporobacter</taxon>
    </lineage>
</organism>
<sequence length="169" mass="20274">MTSIFLQDDLKEELEKILGEMRLKDPNKPKEHTSIKVYEQAIPKIRIDYGNCNEEEEEEEEEDQSEEPFPYIIIKLDSGKIMNEEEAAKVELLIATYDDDLKNQGHKDILNIINKIYERFYKNPMLANKYYRVNDIDWVLQDDDMYPYFYGAMGMEFKVRMFKKEDRYA</sequence>
<accession>A0A1M7LU91</accession>
<keyword evidence="2" id="KW-1185">Reference proteome</keyword>
<name>A0A1M7LU91_9FIRM</name>
<gene>
    <name evidence="1" type="ORF">SAMN02746066_03406</name>
</gene>
<protein>
    <submittedName>
        <fullName evidence="1">Uncharacterized protein</fullName>
    </submittedName>
</protein>
<evidence type="ECO:0000313" key="2">
    <source>
        <dbReference type="Proteomes" id="UP000184038"/>
    </source>
</evidence>
<dbReference type="STRING" id="1120996.SAMN02746066_03406"/>
<dbReference type="AlphaFoldDB" id="A0A1M7LU91"/>
<proteinExistence type="predicted"/>
<evidence type="ECO:0000313" key="1">
    <source>
        <dbReference type="EMBL" id="SHM81776.1"/>
    </source>
</evidence>
<dbReference type="Proteomes" id="UP000184038">
    <property type="component" value="Unassembled WGS sequence"/>
</dbReference>
<reference evidence="1 2" key="1">
    <citation type="submission" date="2016-11" db="EMBL/GenBank/DDBJ databases">
        <authorList>
            <person name="Jaros S."/>
            <person name="Januszkiewicz K."/>
            <person name="Wedrychowicz H."/>
        </authorList>
    </citation>
    <scope>NUCLEOTIDE SEQUENCE [LARGE SCALE GENOMIC DNA]</scope>
    <source>
        <strain evidence="1 2">DSM 15930</strain>
    </source>
</reference>
<dbReference type="EMBL" id="FRCP01000018">
    <property type="protein sequence ID" value="SHM81776.1"/>
    <property type="molecule type" value="Genomic_DNA"/>
</dbReference>
<dbReference type="RefSeq" id="WP_073289604.1">
    <property type="nucleotide sequence ID" value="NZ_FRCP01000018.1"/>
</dbReference>
<dbReference type="OrthoDB" id="9802878at2"/>